<dbReference type="STRING" id="913774.A0A0C3DKK6"/>
<dbReference type="EMBL" id="KN832874">
    <property type="protein sequence ID" value="KIN02503.1"/>
    <property type="molecule type" value="Genomic_DNA"/>
</dbReference>
<keyword evidence="4 6" id="KW-0472">Membrane</keyword>
<dbReference type="OrthoDB" id="4521223at2759"/>
<accession>A0A0C3DKK6</accession>
<evidence type="ECO:0000256" key="1">
    <source>
        <dbReference type="ARBA" id="ARBA00004141"/>
    </source>
</evidence>
<evidence type="ECO:0000256" key="5">
    <source>
        <dbReference type="SAM" id="MobiDB-lite"/>
    </source>
</evidence>
<feature type="transmembrane region" description="Helical" evidence="6">
    <location>
        <begin position="110"/>
        <end position="132"/>
    </location>
</feature>
<keyword evidence="3 6" id="KW-1133">Transmembrane helix</keyword>
<feature type="transmembrane region" description="Helical" evidence="6">
    <location>
        <begin position="46"/>
        <end position="65"/>
    </location>
</feature>
<proteinExistence type="predicted"/>
<dbReference type="GO" id="GO:0005886">
    <property type="term" value="C:plasma membrane"/>
    <property type="evidence" value="ECO:0007669"/>
    <property type="project" value="TreeGrafter"/>
</dbReference>
<dbReference type="PANTHER" id="PTHR31465">
    <property type="entry name" value="PROTEIN RTA1-RELATED"/>
    <property type="match status" value="1"/>
</dbReference>
<organism evidence="7 8">
    <name type="scientific">Oidiodendron maius (strain Zn)</name>
    <dbReference type="NCBI Taxonomy" id="913774"/>
    <lineage>
        <taxon>Eukaryota</taxon>
        <taxon>Fungi</taxon>
        <taxon>Dikarya</taxon>
        <taxon>Ascomycota</taxon>
        <taxon>Pezizomycotina</taxon>
        <taxon>Leotiomycetes</taxon>
        <taxon>Leotiomycetes incertae sedis</taxon>
        <taxon>Myxotrichaceae</taxon>
        <taxon>Oidiodendron</taxon>
    </lineage>
</organism>
<dbReference type="PANTHER" id="PTHR31465:SF9">
    <property type="entry name" value="SPHINGOID LONG-CHAIN BASE TRANSPORTER RSB1"/>
    <property type="match status" value="1"/>
</dbReference>
<feature type="region of interest" description="Disordered" evidence="5">
    <location>
        <begin position="338"/>
        <end position="359"/>
    </location>
</feature>
<dbReference type="Pfam" id="PF04479">
    <property type="entry name" value="RTA1"/>
    <property type="match status" value="1"/>
</dbReference>
<gene>
    <name evidence="7" type="ORF">OIDMADRAFT_159949</name>
</gene>
<dbReference type="HOGENOM" id="CLU_033465_6_1_1"/>
<evidence type="ECO:0000313" key="7">
    <source>
        <dbReference type="EMBL" id="KIN02503.1"/>
    </source>
</evidence>
<feature type="transmembrane region" description="Helical" evidence="6">
    <location>
        <begin position="77"/>
        <end position="98"/>
    </location>
</feature>
<dbReference type="InterPro" id="IPR007568">
    <property type="entry name" value="RTA1"/>
</dbReference>
<evidence type="ECO:0000256" key="2">
    <source>
        <dbReference type="ARBA" id="ARBA00022692"/>
    </source>
</evidence>
<feature type="transmembrane region" description="Helical" evidence="6">
    <location>
        <begin position="188"/>
        <end position="211"/>
    </location>
</feature>
<evidence type="ECO:0000256" key="4">
    <source>
        <dbReference type="ARBA" id="ARBA00023136"/>
    </source>
</evidence>
<feature type="compositionally biased region" description="Polar residues" evidence="5">
    <location>
        <begin position="343"/>
        <end position="359"/>
    </location>
</feature>
<comment type="subcellular location">
    <subcellularLocation>
        <location evidence="1">Membrane</location>
        <topology evidence="1">Multi-pass membrane protein</topology>
    </subcellularLocation>
</comment>
<evidence type="ECO:0000256" key="6">
    <source>
        <dbReference type="SAM" id="Phobius"/>
    </source>
</evidence>
<feature type="transmembrane region" description="Helical" evidence="6">
    <location>
        <begin position="153"/>
        <end position="176"/>
    </location>
</feature>
<dbReference type="GO" id="GO:0000324">
    <property type="term" value="C:fungal-type vacuole"/>
    <property type="evidence" value="ECO:0007669"/>
    <property type="project" value="TreeGrafter"/>
</dbReference>
<reference evidence="7 8" key="1">
    <citation type="submission" date="2014-04" db="EMBL/GenBank/DDBJ databases">
        <authorList>
            <consortium name="DOE Joint Genome Institute"/>
            <person name="Kuo A."/>
            <person name="Martino E."/>
            <person name="Perotto S."/>
            <person name="Kohler A."/>
            <person name="Nagy L.G."/>
            <person name="Floudas D."/>
            <person name="Copeland A."/>
            <person name="Barry K.W."/>
            <person name="Cichocki N."/>
            <person name="Veneault-Fourrey C."/>
            <person name="LaButti K."/>
            <person name="Lindquist E.A."/>
            <person name="Lipzen A."/>
            <person name="Lundell T."/>
            <person name="Morin E."/>
            <person name="Murat C."/>
            <person name="Sun H."/>
            <person name="Tunlid A."/>
            <person name="Henrissat B."/>
            <person name="Grigoriev I.V."/>
            <person name="Hibbett D.S."/>
            <person name="Martin F."/>
            <person name="Nordberg H.P."/>
            <person name="Cantor M.N."/>
            <person name="Hua S.X."/>
        </authorList>
    </citation>
    <scope>NUCLEOTIDE SEQUENCE [LARGE SCALE GENOMIC DNA]</scope>
    <source>
        <strain evidence="7 8">Zn</strain>
    </source>
</reference>
<evidence type="ECO:0008006" key="9">
    <source>
        <dbReference type="Google" id="ProtNLM"/>
    </source>
</evidence>
<dbReference type="InParanoid" id="A0A0C3DKK6"/>
<name>A0A0C3DKK6_OIDMZ</name>
<feature type="transmembrane region" description="Helical" evidence="6">
    <location>
        <begin position="232"/>
        <end position="254"/>
    </location>
</feature>
<dbReference type="Proteomes" id="UP000054321">
    <property type="component" value="Unassembled WGS sequence"/>
</dbReference>
<evidence type="ECO:0000256" key="3">
    <source>
        <dbReference type="ARBA" id="ARBA00022989"/>
    </source>
</evidence>
<feature type="transmembrane region" description="Helical" evidence="6">
    <location>
        <begin position="274"/>
        <end position="293"/>
    </location>
</feature>
<sequence>MSSIWHTQPGLTFTNTTGGYGNLTLYNNTNLCTVQTCSMQFAQFRYIPTLGGNTVYAVIFAIFFFSQIGLGLVHRTWGYMAATFFGLLLETIGYVARIRMHFSPFNHDDFLMYLVALTIAPAFLSAAIYLCLSRIVIVYGTHLSRFRPRTYTIVFCSCDFISLLLQAVGGGIAASTNQKALLNTGKNIMLAGLAFQVFSTILFAIAAGWFAKNVWSSKGSWNTRYSDLIHSRLFKAFLIGLVVATFTIFIRSVYRCVELSGGFGGHLFVSDEALFMVLEGVMLVFAGTCLTVLHPGIAFQGQWRDVNYSFHHKGENLEKNIGGSSSEASIVEQGPARPGRVQYHSQPSRPYSNQPSGPYVAQSNASYVSQYGPGGRI</sequence>
<protein>
    <recommendedName>
        <fullName evidence="9">RTA1-domain-containing protein</fullName>
    </recommendedName>
</protein>
<reference evidence="8" key="2">
    <citation type="submission" date="2015-01" db="EMBL/GenBank/DDBJ databases">
        <title>Evolutionary Origins and Diversification of the Mycorrhizal Mutualists.</title>
        <authorList>
            <consortium name="DOE Joint Genome Institute"/>
            <consortium name="Mycorrhizal Genomics Consortium"/>
            <person name="Kohler A."/>
            <person name="Kuo A."/>
            <person name="Nagy L.G."/>
            <person name="Floudas D."/>
            <person name="Copeland A."/>
            <person name="Barry K.W."/>
            <person name="Cichocki N."/>
            <person name="Veneault-Fourrey C."/>
            <person name="LaButti K."/>
            <person name="Lindquist E.A."/>
            <person name="Lipzen A."/>
            <person name="Lundell T."/>
            <person name="Morin E."/>
            <person name="Murat C."/>
            <person name="Riley R."/>
            <person name="Ohm R."/>
            <person name="Sun H."/>
            <person name="Tunlid A."/>
            <person name="Henrissat B."/>
            <person name="Grigoriev I.V."/>
            <person name="Hibbett D.S."/>
            <person name="Martin F."/>
        </authorList>
    </citation>
    <scope>NUCLEOTIDE SEQUENCE [LARGE SCALE GENOMIC DNA]</scope>
    <source>
        <strain evidence="8">Zn</strain>
    </source>
</reference>
<dbReference type="AlphaFoldDB" id="A0A0C3DKK6"/>
<evidence type="ECO:0000313" key="8">
    <source>
        <dbReference type="Proteomes" id="UP000054321"/>
    </source>
</evidence>
<keyword evidence="8" id="KW-1185">Reference proteome</keyword>
<keyword evidence="2 6" id="KW-0812">Transmembrane</keyword>